<keyword evidence="3" id="KW-1185">Reference proteome</keyword>
<evidence type="ECO:0000256" key="1">
    <source>
        <dbReference type="SAM" id="SignalP"/>
    </source>
</evidence>
<dbReference type="OrthoDB" id="10300736at2759"/>
<evidence type="ECO:0000313" key="2">
    <source>
        <dbReference type="EMBL" id="OLP85330.1"/>
    </source>
</evidence>
<feature type="chain" id="PRO_5010337863" evidence="1">
    <location>
        <begin position="23"/>
        <end position="203"/>
    </location>
</feature>
<keyword evidence="1" id="KW-0732">Signal</keyword>
<dbReference type="EMBL" id="LSRX01000982">
    <property type="protein sequence ID" value="OLP85330.1"/>
    <property type="molecule type" value="Genomic_DNA"/>
</dbReference>
<proteinExistence type="predicted"/>
<feature type="signal peptide" evidence="1">
    <location>
        <begin position="1"/>
        <end position="22"/>
    </location>
</feature>
<name>A0A1Q9CQZ2_SYMMI</name>
<gene>
    <name evidence="2" type="ORF">AK812_SmicGene33691</name>
</gene>
<comment type="caution">
    <text evidence="2">The sequence shown here is derived from an EMBL/GenBank/DDBJ whole genome shotgun (WGS) entry which is preliminary data.</text>
</comment>
<evidence type="ECO:0000313" key="3">
    <source>
        <dbReference type="Proteomes" id="UP000186817"/>
    </source>
</evidence>
<dbReference type="Proteomes" id="UP000186817">
    <property type="component" value="Unassembled WGS sequence"/>
</dbReference>
<protein>
    <submittedName>
        <fullName evidence="2">Uncharacterized protein</fullName>
    </submittedName>
</protein>
<dbReference type="AlphaFoldDB" id="A0A1Q9CQZ2"/>
<sequence length="203" mass="22095">MVRKAAGTALLVLFSYSLQARACFISATRQGGGAELEEGDFTTLGCYTSRKYLCSGAPKVLQAQKDLALHLPPHILKPFGMHAGCEHLHYTLVPEKKLRLGGLGLHPEEEKEADWGDGIVELGKYGRKVLEVEEEAEIKGLVGIHAQSDVNRSVLWTRAASFVDKLYAFNEGPVMLKAIGSQPLRLGVEGRGVMLAVRPSNLN</sequence>
<organism evidence="2 3">
    <name type="scientific">Symbiodinium microadriaticum</name>
    <name type="common">Dinoflagellate</name>
    <name type="synonym">Zooxanthella microadriatica</name>
    <dbReference type="NCBI Taxonomy" id="2951"/>
    <lineage>
        <taxon>Eukaryota</taxon>
        <taxon>Sar</taxon>
        <taxon>Alveolata</taxon>
        <taxon>Dinophyceae</taxon>
        <taxon>Suessiales</taxon>
        <taxon>Symbiodiniaceae</taxon>
        <taxon>Symbiodinium</taxon>
    </lineage>
</organism>
<reference evidence="2 3" key="1">
    <citation type="submission" date="2016-02" db="EMBL/GenBank/DDBJ databases">
        <title>Genome analysis of coral dinoflagellate symbionts highlights evolutionary adaptations to a symbiotic lifestyle.</title>
        <authorList>
            <person name="Aranda M."/>
            <person name="Li Y."/>
            <person name="Liew Y.J."/>
            <person name="Baumgarten S."/>
            <person name="Simakov O."/>
            <person name="Wilson M."/>
            <person name="Piel J."/>
            <person name="Ashoor H."/>
            <person name="Bougouffa S."/>
            <person name="Bajic V.B."/>
            <person name="Ryu T."/>
            <person name="Ravasi T."/>
            <person name="Bayer T."/>
            <person name="Micklem G."/>
            <person name="Kim H."/>
            <person name="Bhak J."/>
            <person name="Lajeunesse T.C."/>
            <person name="Voolstra C.R."/>
        </authorList>
    </citation>
    <scope>NUCLEOTIDE SEQUENCE [LARGE SCALE GENOMIC DNA]</scope>
    <source>
        <strain evidence="2 3">CCMP2467</strain>
    </source>
</reference>
<accession>A0A1Q9CQZ2</accession>